<organism evidence="1 2">
    <name type="scientific">Geobacillus proteiniphilus</name>
    <dbReference type="NCBI Taxonomy" id="860353"/>
    <lineage>
        <taxon>Bacteria</taxon>
        <taxon>Bacillati</taxon>
        <taxon>Bacillota</taxon>
        <taxon>Bacilli</taxon>
        <taxon>Bacillales</taxon>
        <taxon>Anoxybacillaceae</taxon>
        <taxon>Geobacillus</taxon>
    </lineage>
</organism>
<proteinExistence type="predicted"/>
<reference evidence="1 2" key="1">
    <citation type="submission" date="2016-11" db="EMBL/GenBank/DDBJ databases">
        <authorList>
            <person name="Kadnikov V."/>
            <person name="Nazina T."/>
        </authorList>
    </citation>
    <scope>NUCLEOTIDE SEQUENCE [LARGE SCALE GENOMIC DNA]</scope>
    <source>
        <strain evidence="1 2">1017</strain>
    </source>
</reference>
<reference evidence="2" key="2">
    <citation type="submission" date="2017-01" db="EMBL/GenBank/DDBJ databases">
        <title>Genome sequencing and annotation of Geobacillus sp. 1017, a Hydrocarbon-Oxidizing Thermophilic Bacterium Isolated from a Heavy Oil Reservoir (China).</title>
        <authorList>
            <person name="Kadnikov V.V."/>
            <person name="Mardanov A.V."/>
            <person name="Poltaraus A.B."/>
            <person name="Sokolova D.S."/>
            <person name="Semenova E.M."/>
            <person name="Ravin N.V."/>
            <person name="Tourova T.P."/>
            <person name="Nazina T.N."/>
        </authorList>
    </citation>
    <scope>NUCLEOTIDE SEQUENCE [LARGE SCALE GENOMIC DNA]</scope>
    <source>
        <strain evidence="2">1017</strain>
    </source>
</reference>
<name>A0A1Q5T5I8_9BACL</name>
<gene>
    <name evidence="1" type="ORF">BRO54_0870</name>
</gene>
<comment type="caution">
    <text evidence="1">The sequence shown here is derived from an EMBL/GenBank/DDBJ whole genome shotgun (WGS) entry which is preliminary data.</text>
</comment>
<protein>
    <submittedName>
        <fullName evidence="1">Uncharacterized protein</fullName>
    </submittedName>
</protein>
<dbReference type="AlphaFoldDB" id="A0A1Q5T5I8"/>
<accession>A0A1Q5T5I8</accession>
<sequence>MEQKNLVKRVMLFHSTFTKWMYGDDSEGEVEGEEAIEETKECVGWMAYRHLGMVGFFASLSNWKQRF</sequence>
<dbReference type="EMBL" id="MQMG01000007">
    <property type="protein sequence ID" value="OKO95435.1"/>
    <property type="molecule type" value="Genomic_DNA"/>
</dbReference>
<dbReference type="Proteomes" id="UP000186030">
    <property type="component" value="Unassembled WGS sequence"/>
</dbReference>
<evidence type="ECO:0000313" key="2">
    <source>
        <dbReference type="Proteomes" id="UP000186030"/>
    </source>
</evidence>
<evidence type="ECO:0000313" key="1">
    <source>
        <dbReference type="EMBL" id="OKO95435.1"/>
    </source>
</evidence>